<gene>
    <name evidence="2" type="ORF">KIN_36660</name>
</gene>
<evidence type="ECO:0000313" key="2">
    <source>
        <dbReference type="EMBL" id="GFE66592.1"/>
    </source>
</evidence>
<reference evidence="2 3" key="1">
    <citation type="submission" date="2019-12" db="EMBL/GenBank/DDBJ databases">
        <title>Litoreibacter badius sp. nov., a novel bacteriochlorophyll a-containing bacterium in the genus Litoreibacter.</title>
        <authorList>
            <person name="Kanamuro M."/>
            <person name="Takabe Y."/>
            <person name="Mori K."/>
            <person name="Takaichi S."/>
            <person name="Hanada S."/>
        </authorList>
    </citation>
    <scope>NUCLEOTIDE SEQUENCE [LARGE SCALE GENOMIC DNA]</scope>
    <source>
        <strain evidence="2 3">K6</strain>
    </source>
</reference>
<dbReference type="Proteomes" id="UP000436822">
    <property type="component" value="Unassembled WGS sequence"/>
</dbReference>
<name>A0A6N6JMX3_9RHOB</name>
<feature type="domain" description="SnoaL-like" evidence="1">
    <location>
        <begin position="12"/>
        <end position="126"/>
    </location>
</feature>
<evidence type="ECO:0000259" key="1">
    <source>
        <dbReference type="Pfam" id="PF12680"/>
    </source>
</evidence>
<dbReference type="AlphaFoldDB" id="A0A6N6JMX3"/>
<proteinExistence type="predicted"/>
<organism evidence="2 3">
    <name type="scientific">Litoreibacter roseus</name>
    <dbReference type="NCBI Taxonomy" id="2601869"/>
    <lineage>
        <taxon>Bacteria</taxon>
        <taxon>Pseudomonadati</taxon>
        <taxon>Pseudomonadota</taxon>
        <taxon>Alphaproteobacteria</taxon>
        <taxon>Rhodobacterales</taxon>
        <taxon>Roseobacteraceae</taxon>
        <taxon>Litoreibacter</taxon>
    </lineage>
</organism>
<dbReference type="RefSeq" id="WP_159809771.1">
    <property type="nucleotide sequence ID" value="NZ_BLJE01000005.1"/>
</dbReference>
<dbReference type="Gene3D" id="3.10.450.50">
    <property type="match status" value="1"/>
</dbReference>
<comment type="caution">
    <text evidence="2">The sequence shown here is derived from an EMBL/GenBank/DDBJ whole genome shotgun (WGS) entry which is preliminary data.</text>
</comment>
<accession>A0A6N6JMX3</accession>
<evidence type="ECO:0000313" key="3">
    <source>
        <dbReference type="Proteomes" id="UP000436822"/>
    </source>
</evidence>
<dbReference type="OrthoDB" id="5733507at2"/>
<dbReference type="InterPro" id="IPR032710">
    <property type="entry name" value="NTF2-like_dom_sf"/>
</dbReference>
<sequence length="143" mass="16099">MSGSEQSNVEKVRHFFELQYAGRADEGFRLYGHDHFRFVTGSAGNDELRAAIPWAGYVHEGEEGYAELYSKLFGEFEVEEFTPHSFAEAGGRVYVEGHFLFRHKQTGKLADSDWCARFDMKGGRIAGGQFFENTFAVAAARTP</sequence>
<dbReference type="Pfam" id="PF12680">
    <property type="entry name" value="SnoaL_2"/>
    <property type="match status" value="1"/>
</dbReference>
<dbReference type="SUPFAM" id="SSF54427">
    <property type="entry name" value="NTF2-like"/>
    <property type="match status" value="1"/>
</dbReference>
<dbReference type="InterPro" id="IPR037401">
    <property type="entry name" value="SnoaL-like"/>
</dbReference>
<keyword evidence="3" id="KW-1185">Reference proteome</keyword>
<dbReference type="EMBL" id="BLJE01000005">
    <property type="protein sequence ID" value="GFE66592.1"/>
    <property type="molecule type" value="Genomic_DNA"/>
</dbReference>
<protein>
    <recommendedName>
        <fullName evidence="1">SnoaL-like domain-containing protein</fullName>
    </recommendedName>
</protein>